<keyword evidence="2" id="KW-0413">Isomerase</keyword>
<dbReference type="AlphaFoldDB" id="A0A346XUD2"/>
<feature type="active site" evidence="3">
    <location>
        <position position="50"/>
    </location>
</feature>
<dbReference type="KEGG" id="euz:DVS28_a1129"/>
<dbReference type="GO" id="GO:0016853">
    <property type="term" value="F:isomerase activity"/>
    <property type="evidence" value="ECO:0007669"/>
    <property type="project" value="UniProtKB-KW"/>
</dbReference>
<dbReference type="Proteomes" id="UP000264006">
    <property type="component" value="Chromosome"/>
</dbReference>
<comment type="similarity">
    <text evidence="1">Belongs to the PhzF family.</text>
</comment>
<dbReference type="PANTHER" id="PTHR13774:SF39">
    <property type="entry name" value="BIOSYNTHESIS PROTEIN, PUTATIVE-RELATED"/>
    <property type="match status" value="1"/>
</dbReference>
<dbReference type="PANTHER" id="PTHR13774">
    <property type="entry name" value="PHENAZINE BIOSYNTHESIS PROTEIN"/>
    <property type="match status" value="1"/>
</dbReference>
<keyword evidence="5" id="KW-1185">Reference proteome</keyword>
<dbReference type="NCBIfam" id="TIGR00654">
    <property type="entry name" value="PhzF_family"/>
    <property type="match status" value="1"/>
</dbReference>
<evidence type="ECO:0000313" key="5">
    <source>
        <dbReference type="Proteomes" id="UP000264006"/>
    </source>
</evidence>
<accession>A0A346XUD2</accession>
<evidence type="ECO:0000256" key="2">
    <source>
        <dbReference type="ARBA" id="ARBA00023235"/>
    </source>
</evidence>
<evidence type="ECO:0000313" key="4">
    <source>
        <dbReference type="EMBL" id="AXV05829.1"/>
    </source>
</evidence>
<dbReference type="SUPFAM" id="SSF54506">
    <property type="entry name" value="Diaminopimelate epimerase-like"/>
    <property type="match status" value="1"/>
</dbReference>
<protein>
    <submittedName>
        <fullName evidence="4">Phenazine biosynthesis protein PhzF like</fullName>
    </submittedName>
</protein>
<sequence>MQHHRMDSLQRLAAFTSDPAGGNPAGVHIADALPDAATMLAIAADVGYSETAFLAPASTGRTDRWVTRYWSPLAEVDFCDHATIASGVALARTHGEGTYVLDTNVGPVVVETSSDDDGPTATLESVDPRTAALDGPRLDALLATFGWSNDVLATSWTPAVAFAGVWHPVLVLADRAVLAGMTYDFEALQRLMTVEGWTTIQVVVPTDDGFDARDPFPVGGVVEDPATGAAAAALGGYLRAHGRVDPPATVTIRQGEDMGRPSTLVVDIPPSGGIRVRGHAADL</sequence>
<evidence type="ECO:0000256" key="1">
    <source>
        <dbReference type="ARBA" id="ARBA00008270"/>
    </source>
</evidence>
<gene>
    <name evidence="4" type="ORF">DVS28_a1129</name>
</gene>
<dbReference type="InterPro" id="IPR003719">
    <property type="entry name" value="Phenazine_PhzF-like"/>
</dbReference>
<dbReference type="GO" id="GO:0005737">
    <property type="term" value="C:cytoplasm"/>
    <property type="evidence" value="ECO:0007669"/>
    <property type="project" value="TreeGrafter"/>
</dbReference>
<name>A0A346XUD2_9ACTN</name>
<dbReference type="Gene3D" id="3.10.310.10">
    <property type="entry name" value="Diaminopimelate Epimerase, Chain A, domain 1"/>
    <property type="match status" value="2"/>
</dbReference>
<dbReference type="Pfam" id="PF02567">
    <property type="entry name" value="PhzC-PhzF"/>
    <property type="match status" value="1"/>
</dbReference>
<organism evidence="4 5">
    <name type="scientific">Euzebya pacifica</name>
    <dbReference type="NCBI Taxonomy" id="1608957"/>
    <lineage>
        <taxon>Bacteria</taxon>
        <taxon>Bacillati</taxon>
        <taxon>Actinomycetota</taxon>
        <taxon>Nitriliruptoria</taxon>
        <taxon>Euzebyales</taxon>
    </lineage>
</organism>
<dbReference type="PIRSF" id="PIRSF016184">
    <property type="entry name" value="PhzC_PhzF"/>
    <property type="match status" value="1"/>
</dbReference>
<proteinExistence type="inferred from homology"/>
<reference evidence="4 5" key="1">
    <citation type="submission" date="2018-09" db="EMBL/GenBank/DDBJ databases">
        <title>Complete genome sequence of Euzebya sp. DY32-46 isolated from seawater of Pacific Ocean.</title>
        <authorList>
            <person name="Xu L."/>
            <person name="Wu Y.-H."/>
            <person name="Xu X.-W."/>
        </authorList>
    </citation>
    <scope>NUCLEOTIDE SEQUENCE [LARGE SCALE GENOMIC DNA]</scope>
    <source>
        <strain evidence="4 5">DY32-46</strain>
    </source>
</reference>
<evidence type="ECO:0000256" key="3">
    <source>
        <dbReference type="PIRSR" id="PIRSR016184-1"/>
    </source>
</evidence>
<dbReference type="EMBL" id="CP031165">
    <property type="protein sequence ID" value="AXV05829.1"/>
    <property type="molecule type" value="Genomic_DNA"/>
</dbReference>